<dbReference type="GO" id="GO:0008854">
    <property type="term" value="F:exodeoxyribonuclease V activity"/>
    <property type="evidence" value="ECO:0007669"/>
    <property type="project" value="InterPro"/>
</dbReference>
<evidence type="ECO:0000256" key="9">
    <source>
        <dbReference type="ARBA" id="ARBA00023204"/>
    </source>
</evidence>
<dbReference type="InterPro" id="IPR027417">
    <property type="entry name" value="P-loop_NTPase"/>
</dbReference>
<dbReference type="NCBIfam" id="TIGR01450">
    <property type="entry name" value="recC"/>
    <property type="match status" value="1"/>
</dbReference>
<dbReference type="EMBL" id="JAPQFL010000002">
    <property type="protein sequence ID" value="MDD9327590.1"/>
    <property type="molecule type" value="Genomic_DNA"/>
</dbReference>
<dbReference type="InterPro" id="IPR041500">
    <property type="entry name" value="RecC_C"/>
</dbReference>
<name>A0A9X4E150_9NEIS</name>
<dbReference type="RefSeq" id="WP_274584828.1">
    <property type="nucleotide sequence ID" value="NZ_CP145811.1"/>
</dbReference>
<evidence type="ECO:0000259" key="12">
    <source>
        <dbReference type="Pfam" id="PF17946"/>
    </source>
</evidence>
<accession>A0A9X4E150</accession>
<dbReference type="Gene3D" id="3.40.50.300">
    <property type="entry name" value="P-loop containing nucleotide triphosphate hydrolases"/>
    <property type="match status" value="2"/>
</dbReference>
<dbReference type="Proteomes" id="UP001149607">
    <property type="component" value="Chromosome"/>
</dbReference>
<dbReference type="InterPro" id="IPR011335">
    <property type="entry name" value="Restrct_endonuc-II-like"/>
</dbReference>
<dbReference type="Pfam" id="PF04257">
    <property type="entry name" value="Exonuc_V_gamma"/>
    <property type="match status" value="1"/>
</dbReference>
<feature type="region of interest" description="Disordered" evidence="11">
    <location>
        <begin position="747"/>
        <end position="777"/>
    </location>
</feature>
<dbReference type="PANTHER" id="PTHR30591">
    <property type="entry name" value="RECBCD ENZYME SUBUNIT RECC"/>
    <property type="match status" value="1"/>
</dbReference>
<dbReference type="SUPFAM" id="SSF52540">
    <property type="entry name" value="P-loop containing nucleoside triphosphate hydrolases"/>
    <property type="match status" value="2"/>
</dbReference>
<dbReference type="SUPFAM" id="SSF52980">
    <property type="entry name" value="Restriction endonuclease-like"/>
    <property type="match status" value="1"/>
</dbReference>
<keyword evidence="7 10" id="KW-0067">ATP-binding</keyword>
<comment type="similarity">
    <text evidence="10">Belongs to the RecC family.</text>
</comment>
<proteinExistence type="inferred from homology"/>
<keyword evidence="3 10" id="KW-0227">DNA damage</keyword>
<keyword evidence="5 10" id="KW-0347">Helicase</keyword>
<dbReference type="GO" id="GO:0003678">
    <property type="term" value="F:DNA helicase activity"/>
    <property type="evidence" value="ECO:0007669"/>
    <property type="project" value="UniProtKB-UniRule"/>
</dbReference>
<evidence type="ECO:0000256" key="10">
    <source>
        <dbReference type="HAMAP-Rule" id="MF_01486"/>
    </source>
</evidence>
<reference evidence="13" key="1">
    <citation type="submission" date="2022-10" db="EMBL/GenBank/DDBJ databases">
        <authorList>
            <person name="Boutroux M."/>
        </authorList>
    </citation>
    <scope>NUCLEOTIDE SEQUENCE</scope>
    <source>
        <strain evidence="13">51.81</strain>
    </source>
</reference>
<evidence type="ECO:0000313" key="13">
    <source>
        <dbReference type="EMBL" id="MDD9327590.1"/>
    </source>
</evidence>
<keyword evidence="15" id="KW-1185">Reference proteome</keyword>
<organism evidence="13">
    <name type="scientific">Neisseria leonii</name>
    <dbReference type="NCBI Taxonomy" id="2995413"/>
    <lineage>
        <taxon>Bacteria</taxon>
        <taxon>Pseudomonadati</taxon>
        <taxon>Pseudomonadota</taxon>
        <taxon>Betaproteobacteria</taxon>
        <taxon>Neisseriales</taxon>
        <taxon>Neisseriaceae</taxon>
        <taxon>Neisseria</taxon>
    </lineage>
</organism>
<protein>
    <recommendedName>
        <fullName evidence="10">RecBCD enzyme subunit RecC</fullName>
    </recommendedName>
    <alternativeName>
        <fullName evidence="10">Exonuclease V subunit RecC</fullName>
        <shortName evidence="10">ExoV subunit RecC</shortName>
    </alternativeName>
    <alternativeName>
        <fullName evidence="10">Helicase/nuclease RecBCD subunit RecC</fullName>
    </alternativeName>
</protein>
<dbReference type="HAMAP" id="MF_01486">
    <property type="entry name" value="RecC"/>
    <property type="match status" value="1"/>
</dbReference>
<evidence type="ECO:0000256" key="4">
    <source>
        <dbReference type="ARBA" id="ARBA00022801"/>
    </source>
</evidence>
<keyword evidence="2 10" id="KW-0547">Nucleotide-binding</keyword>
<dbReference type="AlphaFoldDB" id="A0A9X4E150"/>
<evidence type="ECO:0000256" key="11">
    <source>
        <dbReference type="SAM" id="MobiDB-lite"/>
    </source>
</evidence>
<dbReference type="PIRSF" id="PIRSF000980">
    <property type="entry name" value="RecC"/>
    <property type="match status" value="1"/>
</dbReference>
<keyword evidence="6 10" id="KW-0269">Exonuclease</keyword>
<dbReference type="PANTHER" id="PTHR30591:SF1">
    <property type="entry name" value="RECBCD ENZYME SUBUNIT RECC"/>
    <property type="match status" value="1"/>
</dbReference>
<keyword evidence="4 10" id="KW-0378">Hydrolase</keyword>
<dbReference type="EMBL" id="CP146598">
    <property type="protein sequence ID" value="WWY02749.1"/>
    <property type="molecule type" value="Genomic_DNA"/>
</dbReference>
<evidence type="ECO:0000256" key="7">
    <source>
        <dbReference type="ARBA" id="ARBA00022840"/>
    </source>
</evidence>
<evidence type="ECO:0000256" key="8">
    <source>
        <dbReference type="ARBA" id="ARBA00023125"/>
    </source>
</evidence>
<dbReference type="InterPro" id="IPR006697">
    <property type="entry name" value="RecC"/>
</dbReference>
<reference evidence="14" key="2">
    <citation type="submission" date="2024-02" db="EMBL/GenBank/DDBJ databases">
        <title>Neisseria leonii sp. nov.</title>
        <authorList>
            <person name="Boutroux M."/>
            <person name="Favre-Rochex S."/>
            <person name="Gorgette O."/>
            <person name="Touak G."/>
            <person name="Muhle E."/>
            <person name="Chesneau O."/>
            <person name="Clermont D."/>
            <person name="Rahi P."/>
        </authorList>
    </citation>
    <scope>NUCLEOTIDE SEQUENCE</scope>
    <source>
        <strain evidence="14">51.81</strain>
    </source>
</reference>
<sequence>MLYLYQSNRLEDLAGMLHAVHRAQPLSEPLAAEDILVQSQGMRRYLTRFLAGRDGIAANLNFCLPAKFHWHLMRQALPDLPALSPFAPGVMRWRLLKRFSDGLDGSGFTAARAALSGYLAGGSLAAYQLAGQLADIFDQYLVYRPEWLDAWQQNRTLNLGSDEIWQAELWRYLNEDSGSSLHRVGMWRALLAALSASEPERIAVKLPPRLSVFGISVMAPAHLQLLQAVSQHTDVHIFALNPSEHYWGNIISPAQILQNGVSDGLEAAGHPLLASLGKQGRDFFDALSQAEPQLALAPYPDAPVSDSLLHRLQYDIQTLQLPEPRHTPDNSIRIVSAHSPLRELQILKDHLLDLLEQHPDWQPHDIAVLTPDIEPYHPFIEAVFGQTAGSGRALPYSVSDIKIRRRRPLFDALAQALAVLESRFEIDTVLQLLGHEAVLSRFGLTRQDLPLLHEAAAELNIRWGWDAQMRGGNGLYTWQQGLDSMTAGWLLPENGGLWQHTAAWHTGTGHLPVLSRFHQFARTLSRHYHLWQTPADTVGWIDRLRTLKNELFQPAESDQAAEIQLEEALADWQAEAGLAGFSGTLPPETVLRHIARFLDSESEAGFLRSGITICGMVPMRSLPFKAVCLLGLNDKTFPRNTKAAAFDLIAQHPRAGDRARRDDDRYLFLEALMSAREHLYLSYIGRSIRNNDELAPSPLVSELADTLDSMCGHSSGTWQKQLIEQHPLQPFSARYFQNGPLISSRSDYAQARQRPSETAPFFTPQENGEDAPSGEPPVIRQADLIEFWQNPPRYWLRHRLDWRAPWQSGDSEAAEPFEPPQADALADAYTDARRRHLDFAAAAEPLYARSQLPEAELGKLWQQQYEAQARRLDGRLLSAAPLPDTPYRLHIGGMILEGSLDNLTAEGRITTGRESTAHFIARLLQHLILNAVRPQNMAHFAGHHLTLGQETATFAALPDAGTAADLLVPWLDYYRQGQTRPLPFVPHTALKAAQAFIKPESKSGKTPEERLNAAAYQSYFGRNSGQTARADYPENATAFARRTPPPDDPLFARILHDTLIPTLTACGGTDTQPSRPSE</sequence>
<dbReference type="GO" id="GO:0005524">
    <property type="term" value="F:ATP binding"/>
    <property type="evidence" value="ECO:0007669"/>
    <property type="project" value="UniProtKB-UniRule"/>
</dbReference>
<keyword evidence="8 10" id="KW-0238">DNA-binding</keyword>
<dbReference type="InterPro" id="IPR013986">
    <property type="entry name" value="DExx_box_DNA_helicase_dom_sf"/>
</dbReference>
<dbReference type="GO" id="GO:0000724">
    <property type="term" value="P:double-strand break repair via homologous recombination"/>
    <property type="evidence" value="ECO:0007669"/>
    <property type="project" value="UniProtKB-UniRule"/>
</dbReference>
<dbReference type="GO" id="GO:0003677">
    <property type="term" value="F:DNA binding"/>
    <property type="evidence" value="ECO:0007669"/>
    <property type="project" value="UniProtKB-UniRule"/>
</dbReference>
<keyword evidence="9 10" id="KW-0234">DNA repair</keyword>
<evidence type="ECO:0000256" key="5">
    <source>
        <dbReference type="ARBA" id="ARBA00022806"/>
    </source>
</evidence>
<evidence type="ECO:0000256" key="6">
    <source>
        <dbReference type="ARBA" id="ARBA00022839"/>
    </source>
</evidence>
<evidence type="ECO:0000313" key="14">
    <source>
        <dbReference type="EMBL" id="WWY02749.1"/>
    </source>
</evidence>
<comment type="subunit">
    <text evidence="10">Heterotrimer of RecB, RecC and RecD. All subunits contribute to DNA-binding.</text>
</comment>
<comment type="function">
    <text evidence="10">A helicase/nuclease that prepares dsDNA breaks (DSB) for recombinational DNA repair. Binds to DSBs and unwinds DNA via a highly rapid and processive ATP-dependent bidirectional helicase activity. Unwinds dsDNA until it encounters a Chi (crossover hotspot instigator) sequence from the 3' direction. Cuts ssDNA a few nucleotides 3' to the Chi site. The properties and activities of the enzyme are changed at Chi. The Chi-altered holoenzyme produces a long 3'-ssDNA overhang and facilitates RecA-binding to the ssDNA for homologous DNA recombination and repair. Holoenzyme degrades any linearized DNA that is unable to undergo homologous recombination. In the holoenzyme this subunit recognizes the wild-type Chi sequence, and when added to isolated RecB increases its ATP-dependent helicase processivity.</text>
</comment>
<evidence type="ECO:0000256" key="1">
    <source>
        <dbReference type="ARBA" id="ARBA00022722"/>
    </source>
</evidence>
<evidence type="ECO:0000313" key="15">
    <source>
        <dbReference type="Proteomes" id="UP001149607"/>
    </source>
</evidence>
<dbReference type="GO" id="GO:0009338">
    <property type="term" value="C:exodeoxyribonuclease V complex"/>
    <property type="evidence" value="ECO:0007669"/>
    <property type="project" value="InterPro"/>
</dbReference>
<dbReference type="Pfam" id="PF17946">
    <property type="entry name" value="RecC_C"/>
    <property type="match status" value="1"/>
</dbReference>
<gene>
    <name evidence="10 13" type="primary">recC</name>
    <name evidence="13" type="ORF">ORY91_000996</name>
    <name evidence="14" type="ORF">V9W64_08600</name>
</gene>
<feature type="domain" description="RecC C-terminal" evidence="12">
    <location>
        <begin position="779"/>
        <end position="995"/>
    </location>
</feature>
<evidence type="ECO:0000256" key="3">
    <source>
        <dbReference type="ARBA" id="ARBA00022763"/>
    </source>
</evidence>
<keyword evidence="1 10" id="KW-0540">Nuclease</keyword>
<evidence type="ECO:0000256" key="2">
    <source>
        <dbReference type="ARBA" id="ARBA00022741"/>
    </source>
</evidence>
<comment type="miscellaneous">
    <text evidence="10">In the RecBCD complex, RecB has a slow 3'-5' helicase, an exonuclease activity and loads RecA onto ssDNA, RecD has a fast 5'-3' helicase activity, while RecC stimulates the ATPase and processivity of the RecB helicase and contributes to recognition of the Chi site.</text>
</comment>
<dbReference type="Gene3D" id="3.40.50.10930">
    <property type="match status" value="1"/>
</dbReference>
<dbReference type="Gene3D" id="1.10.10.160">
    <property type="match status" value="1"/>
</dbReference>